<feature type="compositionally biased region" description="Pro residues" evidence="1">
    <location>
        <begin position="214"/>
        <end position="223"/>
    </location>
</feature>
<evidence type="ECO:0000313" key="4">
    <source>
        <dbReference type="EMBL" id="MDC3987064.1"/>
    </source>
</evidence>
<dbReference type="RefSeq" id="WP_272422333.1">
    <property type="nucleotide sequence ID" value="NZ_JAGTJJ010000047.1"/>
</dbReference>
<sequence>MYTSKVLRRGFFGGVTATLLLSALASSPVAADEDPKTRAQKLFFEGLTDLQAGKKQAGCTKLRESLSLFATPNTLFNVARCDEDEGQIASALEYWQRGLSLIDAKDPRAKVAKGRIDALDARVPRLRVISPEGQAMSAISLDGKELGPSKLEAPLRVEPGKHVIVVRAPGREDRRYEVDLAEKERTEVVVELGPEVAPIDVPKSSPLTSSSAEVPPPPLPPPASGRRTAGFVVGGVGLAGIVAAGITGGMLVARDAQIRNDCDENGVCKKGSTGYELSQTSGPLLVGNAVAWGVGIAGIGAGLALVLTAPSGKAGEARGREAAIAPLAVQGGGGLCISGRF</sequence>
<evidence type="ECO:0000256" key="1">
    <source>
        <dbReference type="SAM" id="MobiDB-lite"/>
    </source>
</evidence>
<comment type="caution">
    <text evidence="4">The sequence shown here is derived from an EMBL/GenBank/DDBJ whole genome shotgun (WGS) entry which is preliminary data.</text>
</comment>
<feature type="transmembrane region" description="Helical" evidence="2">
    <location>
        <begin position="289"/>
        <end position="310"/>
    </location>
</feature>
<feature type="region of interest" description="Disordered" evidence="1">
    <location>
        <begin position="199"/>
        <end position="225"/>
    </location>
</feature>
<feature type="signal peptide" evidence="3">
    <location>
        <begin position="1"/>
        <end position="31"/>
    </location>
</feature>
<accession>A0A9X4AW77</accession>
<dbReference type="AlphaFoldDB" id="A0A9X4AW77"/>
<gene>
    <name evidence="4" type="ORF">KEG57_41740</name>
</gene>
<keyword evidence="2" id="KW-0812">Transmembrane</keyword>
<keyword evidence="2" id="KW-0472">Membrane</keyword>
<proteinExistence type="predicted"/>
<keyword evidence="3" id="KW-0732">Signal</keyword>
<evidence type="ECO:0000256" key="3">
    <source>
        <dbReference type="SAM" id="SignalP"/>
    </source>
</evidence>
<feature type="chain" id="PRO_5040864463" description="PEGA domain-containing protein" evidence="3">
    <location>
        <begin position="32"/>
        <end position="341"/>
    </location>
</feature>
<organism evidence="4 5">
    <name type="scientific">Polyangium jinanense</name>
    <dbReference type="NCBI Taxonomy" id="2829994"/>
    <lineage>
        <taxon>Bacteria</taxon>
        <taxon>Pseudomonadati</taxon>
        <taxon>Myxococcota</taxon>
        <taxon>Polyangia</taxon>
        <taxon>Polyangiales</taxon>
        <taxon>Polyangiaceae</taxon>
        <taxon>Polyangium</taxon>
    </lineage>
</organism>
<keyword evidence="5" id="KW-1185">Reference proteome</keyword>
<evidence type="ECO:0000256" key="2">
    <source>
        <dbReference type="SAM" id="Phobius"/>
    </source>
</evidence>
<name>A0A9X4AW77_9BACT</name>
<evidence type="ECO:0000313" key="5">
    <source>
        <dbReference type="Proteomes" id="UP001151081"/>
    </source>
</evidence>
<dbReference type="EMBL" id="JAGTJJ010000047">
    <property type="protein sequence ID" value="MDC3987064.1"/>
    <property type="molecule type" value="Genomic_DNA"/>
</dbReference>
<reference evidence="4 5" key="1">
    <citation type="submission" date="2021-04" db="EMBL/GenBank/DDBJ databases">
        <title>Genome analysis of Polyangium sp.</title>
        <authorList>
            <person name="Li Y."/>
            <person name="Wang J."/>
        </authorList>
    </citation>
    <scope>NUCLEOTIDE SEQUENCE [LARGE SCALE GENOMIC DNA]</scope>
    <source>
        <strain evidence="4 5">SDU14</strain>
    </source>
</reference>
<keyword evidence="2" id="KW-1133">Transmembrane helix</keyword>
<protein>
    <recommendedName>
        <fullName evidence="6">PEGA domain-containing protein</fullName>
    </recommendedName>
</protein>
<evidence type="ECO:0008006" key="6">
    <source>
        <dbReference type="Google" id="ProtNLM"/>
    </source>
</evidence>
<dbReference type="Proteomes" id="UP001151081">
    <property type="component" value="Unassembled WGS sequence"/>
</dbReference>